<organism evidence="6 7">
    <name type="scientific">Metabacillus lacus</name>
    <dbReference type="NCBI Taxonomy" id="1983721"/>
    <lineage>
        <taxon>Bacteria</taxon>
        <taxon>Bacillati</taxon>
        <taxon>Bacillota</taxon>
        <taxon>Bacilli</taxon>
        <taxon>Bacillales</taxon>
        <taxon>Bacillaceae</taxon>
        <taxon>Metabacillus</taxon>
    </lineage>
</organism>
<dbReference type="PANTHER" id="PTHR12151:SF25">
    <property type="entry name" value="LINALOOL DEHYDRATASE_ISOMERASE DOMAIN-CONTAINING PROTEIN"/>
    <property type="match status" value="1"/>
</dbReference>
<evidence type="ECO:0000259" key="5">
    <source>
        <dbReference type="PROSITE" id="PS51352"/>
    </source>
</evidence>
<keyword evidence="7" id="KW-1185">Reference proteome</keyword>
<evidence type="ECO:0000256" key="4">
    <source>
        <dbReference type="PIRSR" id="PIRSR603782-2"/>
    </source>
</evidence>
<accession>A0A7X2IW49</accession>
<reference evidence="6 7" key="1">
    <citation type="submission" date="2019-11" db="EMBL/GenBank/DDBJ databases">
        <title>Bacillus lacus genome.</title>
        <authorList>
            <person name="Allen C.J."/>
            <person name="Newman J.D."/>
        </authorList>
    </citation>
    <scope>NUCLEOTIDE SEQUENCE [LARGE SCALE GENOMIC DNA]</scope>
    <source>
        <strain evidence="6 7">KCTC 33946</strain>
    </source>
</reference>
<dbReference type="InterPro" id="IPR036249">
    <property type="entry name" value="Thioredoxin-like_sf"/>
</dbReference>
<dbReference type="SUPFAM" id="SSF52833">
    <property type="entry name" value="Thioredoxin-like"/>
    <property type="match status" value="1"/>
</dbReference>
<dbReference type="EMBL" id="WKKI01000002">
    <property type="protein sequence ID" value="MRX70891.1"/>
    <property type="molecule type" value="Genomic_DNA"/>
</dbReference>
<gene>
    <name evidence="6" type="ORF">GJU40_01750</name>
</gene>
<dbReference type="OrthoDB" id="9811998at2"/>
<evidence type="ECO:0000313" key="7">
    <source>
        <dbReference type="Proteomes" id="UP000448867"/>
    </source>
</evidence>
<feature type="binding site" evidence="3">
    <location>
        <position position="156"/>
    </location>
    <ligand>
        <name>Cu cation</name>
        <dbReference type="ChEBI" id="CHEBI:23378"/>
    </ligand>
</feature>
<dbReference type="PROSITE" id="PS51257">
    <property type="entry name" value="PROKAR_LIPOPROTEIN"/>
    <property type="match status" value="1"/>
</dbReference>
<dbReference type="GO" id="GO:0046872">
    <property type="term" value="F:metal ion binding"/>
    <property type="evidence" value="ECO:0007669"/>
    <property type="project" value="UniProtKB-KW"/>
</dbReference>
<name>A0A7X2IW49_9BACI</name>
<feature type="disulfide bond" description="Redox-active" evidence="4">
    <location>
        <begin position="66"/>
        <end position="70"/>
    </location>
</feature>
<evidence type="ECO:0000256" key="2">
    <source>
        <dbReference type="ARBA" id="ARBA00023008"/>
    </source>
</evidence>
<dbReference type="Proteomes" id="UP000448867">
    <property type="component" value="Unassembled WGS sequence"/>
</dbReference>
<dbReference type="AlphaFoldDB" id="A0A7X2IW49"/>
<evidence type="ECO:0000313" key="6">
    <source>
        <dbReference type="EMBL" id="MRX70891.1"/>
    </source>
</evidence>
<comment type="similarity">
    <text evidence="1">Belongs to the SCO1/2 family.</text>
</comment>
<dbReference type="RefSeq" id="WP_154306022.1">
    <property type="nucleotide sequence ID" value="NZ_WKKI01000002.1"/>
</dbReference>
<proteinExistence type="inferred from homology"/>
<dbReference type="Gene3D" id="3.40.30.10">
    <property type="entry name" value="Glutaredoxin"/>
    <property type="match status" value="1"/>
</dbReference>
<dbReference type="Pfam" id="PF02630">
    <property type="entry name" value="SCO1-SenC"/>
    <property type="match status" value="1"/>
</dbReference>
<evidence type="ECO:0000256" key="3">
    <source>
        <dbReference type="PIRSR" id="PIRSR603782-1"/>
    </source>
</evidence>
<feature type="binding site" evidence="3">
    <location>
        <position position="70"/>
    </location>
    <ligand>
        <name>Cu cation</name>
        <dbReference type="ChEBI" id="CHEBI:23378"/>
    </ligand>
</feature>
<dbReference type="InterPro" id="IPR013766">
    <property type="entry name" value="Thioredoxin_domain"/>
</dbReference>
<dbReference type="PROSITE" id="PS51352">
    <property type="entry name" value="THIOREDOXIN_2"/>
    <property type="match status" value="1"/>
</dbReference>
<dbReference type="InterPro" id="IPR003782">
    <property type="entry name" value="SCO1/SenC"/>
</dbReference>
<feature type="binding site" evidence="3">
    <location>
        <position position="66"/>
    </location>
    <ligand>
        <name>Cu cation</name>
        <dbReference type="ChEBI" id="CHEBI:23378"/>
    </ligand>
</feature>
<evidence type="ECO:0000256" key="1">
    <source>
        <dbReference type="ARBA" id="ARBA00010996"/>
    </source>
</evidence>
<comment type="caution">
    <text evidence="6">The sequence shown here is derived from an EMBL/GenBank/DDBJ whole genome shotgun (WGS) entry which is preliminary data.</text>
</comment>
<dbReference type="CDD" id="cd02968">
    <property type="entry name" value="SCO"/>
    <property type="match status" value="1"/>
</dbReference>
<keyword evidence="2 3" id="KW-0186">Copper</keyword>
<keyword evidence="4" id="KW-1015">Disulfide bond</keyword>
<protein>
    <submittedName>
        <fullName evidence="6">Redoxin domain-containing protein</fullName>
    </submittedName>
</protein>
<dbReference type="PANTHER" id="PTHR12151">
    <property type="entry name" value="ELECTRON TRANSPORT PROTIN SCO1/SENC FAMILY MEMBER"/>
    <property type="match status" value="1"/>
</dbReference>
<feature type="domain" description="Thioredoxin" evidence="5">
    <location>
        <begin position="28"/>
        <end position="193"/>
    </location>
</feature>
<sequence length="193" mass="21408">MSGIKVIAAMVFASAFLLTGCGAGGLKDSLNYQVESFRYNDQSGSAVQLSDLKGKIWVANFIFTSCETVCPPMTANMARLQKLAAENQLDVQFVSFSVDPVVDSPEVLKTYGEKFGANFDNWVFLTGYQQKEIEDFARKSFKTIVKKPEAEDQVIHGTSLYLIDTNGKVMKSYSGVENTPYEEIVSDMKLLHK</sequence>
<keyword evidence="3" id="KW-0479">Metal-binding</keyword>